<accession>A0ABP5ALC7</accession>
<protein>
    <recommendedName>
        <fullName evidence="1">Glycosyltransferase 2-like domain-containing protein</fullName>
    </recommendedName>
</protein>
<sequence>MSGPTALPDVGVTLATRDRFALLARALDAIWAQTYAGRLDVVVVIDGEVPDVLDLPDPVAPERQSLTVQVNQRTPGLCGARNTALDLVSADLLATCDDDDTWAPDRVRRQVAELEAHAEAVAVAGSIAIVHDGVRTVREAPLREVLLADLLADRIMELHPSAMLYRREALEKVEGWDETLPGGYAEDYDLLLRLARIGTLRLVPEVVADIEWNGGSYFFSRWRTIADALDELLRRTPEFAGVPRGRARIEGQIAFAHAALGERAEARRWMRRAWRDRRTEPRVLLTAAVLLRLTSAERLQAALHRRGRGI</sequence>
<dbReference type="RefSeq" id="WP_344006346.1">
    <property type="nucleotide sequence ID" value="NZ_BAAAMY010000004.1"/>
</dbReference>
<dbReference type="InterPro" id="IPR050834">
    <property type="entry name" value="Glycosyltransf_2"/>
</dbReference>
<reference evidence="3" key="1">
    <citation type="journal article" date="2019" name="Int. J. Syst. Evol. Microbiol.">
        <title>The Global Catalogue of Microorganisms (GCM) 10K type strain sequencing project: providing services to taxonomists for standard genome sequencing and annotation.</title>
        <authorList>
            <consortium name="The Broad Institute Genomics Platform"/>
            <consortium name="The Broad Institute Genome Sequencing Center for Infectious Disease"/>
            <person name="Wu L."/>
            <person name="Ma J."/>
        </authorList>
    </citation>
    <scope>NUCLEOTIDE SEQUENCE [LARGE SCALE GENOMIC DNA]</scope>
    <source>
        <strain evidence="3">JCM 14046</strain>
    </source>
</reference>
<gene>
    <name evidence="2" type="ORF">GCM10009737_18240</name>
</gene>
<dbReference type="InterPro" id="IPR029044">
    <property type="entry name" value="Nucleotide-diphossugar_trans"/>
</dbReference>
<evidence type="ECO:0000313" key="3">
    <source>
        <dbReference type="Proteomes" id="UP001501612"/>
    </source>
</evidence>
<dbReference type="Proteomes" id="UP001501612">
    <property type="component" value="Unassembled WGS sequence"/>
</dbReference>
<keyword evidence="3" id="KW-1185">Reference proteome</keyword>
<feature type="domain" description="Glycosyltransferase 2-like" evidence="1">
    <location>
        <begin position="16"/>
        <end position="173"/>
    </location>
</feature>
<dbReference type="Pfam" id="PF00535">
    <property type="entry name" value="Glycos_transf_2"/>
    <property type="match status" value="1"/>
</dbReference>
<organism evidence="2 3">
    <name type="scientific">Nocardioides lentus</name>
    <dbReference type="NCBI Taxonomy" id="338077"/>
    <lineage>
        <taxon>Bacteria</taxon>
        <taxon>Bacillati</taxon>
        <taxon>Actinomycetota</taxon>
        <taxon>Actinomycetes</taxon>
        <taxon>Propionibacteriales</taxon>
        <taxon>Nocardioidaceae</taxon>
        <taxon>Nocardioides</taxon>
    </lineage>
</organism>
<evidence type="ECO:0000313" key="2">
    <source>
        <dbReference type="EMBL" id="GAA1917119.1"/>
    </source>
</evidence>
<name>A0ABP5ALC7_9ACTN</name>
<comment type="caution">
    <text evidence="2">The sequence shown here is derived from an EMBL/GenBank/DDBJ whole genome shotgun (WGS) entry which is preliminary data.</text>
</comment>
<dbReference type="InterPro" id="IPR001173">
    <property type="entry name" value="Glyco_trans_2-like"/>
</dbReference>
<dbReference type="Gene3D" id="3.90.550.10">
    <property type="entry name" value="Spore Coat Polysaccharide Biosynthesis Protein SpsA, Chain A"/>
    <property type="match status" value="1"/>
</dbReference>
<evidence type="ECO:0000259" key="1">
    <source>
        <dbReference type="Pfam" id="PF00535"/>
    </source>
</evidence>
<proteinExistence type="predicted"/>
<dbReference type="SUPFAM" id="SSF53448">
    <property type="entry name" value="Nucleotide-diphospho-sugar transferases"/>
    <property type="match status" value="1"/>
</dbReference>
<dbReference type="CDD" id="cd00761">
    <property type="entry name" value="Glyco_tranf_GTA_type"/>
    <property type="match status" value="1"/>
</dbReference>
<dbReference type="PANTHER" id="PTHR43685">
    <property type="entry name" value="GLYCOSYLTRANSFERASE"/>
    <property type="match status" value="1"/>
</dbReference>
<dbReference type="PANTHER" id="PTHR43685:SF2">
    <property type="entry name" value="GLYCOSYLTRANSFERASE 2-LIKE DOMAIN-CONTAINING PROTEIN"/>
    <property type="match status" value="1"/>
</dbReference>
<dbReference type="EMBL" id="BAAAMY010000004">
    <property type="protein sequence ID" value="GAA1917119.1"/>
    <property type="molecule type" value="Genomic_DNA"/>
</dbReference>